<accession>A0ABP5E616</accession>
<evidence type="ECO:0000313" key="2">
    <source>
        <dbReference type="Proteomes" id="UP001501116"/>
    </source>
</evidence>
<reference evidence="2" key="1">
    <citation type="journal article" date="2019" name="Int. J. Syst. Evol. Microbiol.">
        <title>The Global Catalogue of Microorganisms (GCM) 10K type strain sequencing project: providing services to taxonomists for standard genome sequencing and annotation.</title>
        <authorList>
            <consortium name="The Broad Institute Genomics Platform"/>
            <consortium name="The Broad Institute Genome Sequencing Center for Infectious Disease"/>
            <person name="Wu L."/>
            <person name="Ma J."/>
        </authorList>
    </citation>
    <scope>NUCLEOTIDE SEQUENCE [LARGE SCALE GENOMIC DNA]</scope>
    <source>
        <strain evidence="2">JCM 14545</strain>
    </source>
</reference>
<evidence type="ECO:0008006" key="3">
    <source>
        <dbReference type="Google" id="ProtNLM"/>
    </source>
</evidence>
<comment type="caution">
    <text evidence="1">The sequence shown here is derived from an EMBL/GenBank/DDBJ whole genome shotgun (WGS) entry which is preliminary data.</text>
</comment>
<dbReference type="RefSeq" id="WP_344431274.1">
    <property type="nucleotide sequence ID" value="NZ_BAAANN010000059.1"/>
</dbReference>
<keyword evidence="2" id="KW-1185">Reference proteome</keyword>
<organism evidence="1 2">
    <name type="scientific">Amycolatopsis minnesotensis</name>
    <dbReference type="NCBI Taxonomy" id="337894"/>
    <lineage>
        <taxon>Bacteria</taxon>
        <taxon>Bacillati</taxon>
        <taxon>Actinomycetota</taxon>
        <taxon>Actinomycetes</taxon>
        <taxon>Pseudonocardiales</taxon>
        <taxon>Pseudonocardiaceae</taxon>
        <taxon>Amycolatopsis</taxon>
    </lineage>
</organism>
<name>A0ABP5E616_9PSEU</name>
<dbReference type="EMBL" id="BAAANN010000059">
    <property type="protein sequence ID" value="GAA1991340.1"/>
    <property type="molecule type" value="Genomic_DNA"/>
</dbReference>
<gene>
    <name evidence="1" type="ORF">GCM10009754_82360</name>
</gene>
<sequence length="167" mass="18812">MESAELRRQCHRRVRGLIRSIGLPDPWDINDFIDRLERHRGRPIDLCAVQWAPGESSGAWRARHDHDVIAFCANTTSVHQDAIILHEVAHMIAEHRGRCVLSEEEAQRRAPDLAPAAFAHLLDRVNLPGEEQEAELTARLILARIARDRPAVRGTSSLAREVEAVFG</sequence>
<evidence type="ECO:0000313" key="1">
    <source>
        <dbReference type="EMBL" id="GAA1991340.1"/>
    </source>
</evidence>
<proteinExistence type="predicted"/>
<dbReference type="Proteomes" id="UP001501116">
    <property type="component" value="Unassembled WGS sequence"/>
</dbReference>
<protein>
    <recommendedName>
        <fullName evidence="3">IrrE N-terminal-like domain-containing protein</fullName>
    </recommendedName>
</protein>